<dbReference type="GO" id="GO:0004674">
    <property type="term" value="F:protein serine/threonine kinase activity"/>
    <property type="evidence" value="ECO:0007669"/>
    <property type="project" value="UniProtKB-KW"/>
</dbReference>
<dbReference type="InterPro" id="IPR008271">
    <property type="entry name" value="Ser/Thr_kinase_AS"/>
</dbReference>
<organism evidence="13 14">
    <name type="scientific">Catenaria anguillulae PL171</name>
    <dbReference type="NCBI Taxonomy" id="765915"/>
    <lineage>
        <taxon>Eukaryota</taxon>
        <taxon>Fungi</taxon>
        <taxon>Fungi incertae sedis</taxon>
        <taxon>Blastocladiomycota</taxon>
        <taxon>Blastocladiomycetes</taxon>
        <taxon>Blastocladiales</taxon>
        <taxon>Catenariaceae</taxon>
        <taxon>Catenaria</taxon>
    </lineage>
</organism>
<feature type="region of interest" description="Disordered" evidence="11">
    <location>
        <begin position="1"/>
        <end position="21"/>
    </location>
</feature>
<dbReference type="PANTHER" id="PTHR24343:SF558">
    <property type="entry name" value="PROTEIN KINASE DOMAIN-CONTAINING PROTEIN"/>
    <property type="match status" value="1"/>
</dbReference>
<dbReference type="SUPFAM" id="SSF56112">
    <property type="entry name" value="Protein kinase-like (PK-like)"/>
    <property type="match status" value="1"/>
</dbReference>
<dbReference type="EC" id="2.7.11.1" evidence="1"/>
<dbReference type="PANTHER" id="PTHR24343">
    <property type="entry name" value="SERINE/THREONINE KINASE"/>
    <property type="match status" value="1"/>
</dbReference>
<evidence type="ECO:0000256" key="11">
    <source>
        <dbReference type="SAM" id="MobiDB-lite"/>
    </source>
</evidence>
<feature type="compositionally biased region" description="Low complexity" evidence="11">
    <location>
        <begin position="731"/>
        <end position="747"/>
    </location>
</feature>
<dbReference type="InterPro" id="IPR017441">
    <property type="entry name" value="Protein_kinase_ATP_BS"/>
</dbReference>
<feature type="compositionally biased region" description="Polar residues" evidence="11">
    <location>
        <begin position="302"/>
        <end position="314"/>
    </location>
</feature>
<dbReference type="STRING" id="765915.A0A1Y2H8N3"/>
<feature type="region of interest" description="Disordered" evidence="11">
    <location>
        <begin position="703"/>
        <end position="835"/>
    </location>
</feature>
<keyword evidence="2" id="KW-0723">Serine/threonine-protein kinase</keyword>
<dbReference type="Gene3D" id="1.10.510.10">
    <property type="entry name" value="Transferase(Phosphotransferase) domain 1"/>
    <property type="match status" value="1"/>
</dbReference>
<feature type="compositionally biased region" description="Low complexity" evidence="11">
    <location>
        <begin position="8"/>
        <end position="19"/>
    </location>
</feature>
<sequence length="835" mass="88143">MTAQRPFASSHSQSHSTTALARTQRQRQLCHERQCNQPCHDGHDGNGCFRSLCRRHHHGRFDALVVTPRASPPKAIHAPAMHSHRQVPTPLMSPPAERPLSAASPSLLAASGPTPHVSHLPAGPTTVAATAVTAIVPPQPSPPLSPNTPPLNARKPSFMAKIRESARDVVNATTGRNRSPSAQGRARPSSATAAGPSTPPSGSPRMAPSPNASPLFGHSTHHNHGGSTPPGTPPNEAFPPLSLGAPAAGASANSSNHSLHTAISGGGVTSPGPAPSHGDTSPPPTMERKASLKEALQTLKSRTLSLGRSKSNDATDGAKAAKEGTLADKYGVCEKTCIGKGATAVVRLVHKPCATTGEERVYAVKEFRRRRKNESEREYIKKLTSEFCISSSLHHINVVETIDLIQDENAHWCEVMEYCAGGDLYSVIKGGKMSREEMYCCWKQLIFGVHYLHENGVAHRDIKPENLLLDHEGHLKITDFGVSEVFKICWETEPHLSKGICGSEPYIAPEEFEGGEYDAREVDVWACGIVLYAMVYSGIPWRSATKDDPNYAYYVKYRGRDFEAIDRLPSGCRELMYKILEPNPKARATIKDIMADPWFQSIETCFECREYGAPLPEGVELRPKLAAHVHHVQAVSPPRSRTSSNANTVAKEAAKATAAVVAGAGAPAAKDVAKAVSAAASAAVQQPEAIPPVPALPTEVKDRATVTAAAPPAPPATTRQPSGNTAHASGLPTPRASPSSASSLSPAAPAPLSPTLSPPHQPSSSKSAAAAATISPPPSAPSSPQFPPSTSTGGHPPALSPGGSSPKPQRSASTSSAPKNGLSKIEAAFRDLLHM</sequence>
<feature type="domain" description="Protein kinase" evidence="12">
    <location>
        <begin position="332"/>
        <end position="599"/>
    </location>
</feature>
<dbReference type="FunFam" id="1.10.510.10:FF:000183">
    <property type="entry name" value="Serine/threonine-protein kinase hal4"/>
    <property type="match status" value="1"/>
</dbReference>
<evidence type="ECO:0000256" key="7">
    <source>
        <dbReference type="ARBA" id="ARBA00047899"/>
    </source>
</evidence>
<dbReference type="CDD" id="cd13994">
    <property type="entry name" value="STKc_HAL4_like"/>
    <property type="match status" value="1"/>
</dbReference>
<feature type="compositionally biased region" description="Low complexity" evidence="11">
    <location>
        <begin position="184"/>
        <end position="196"/>
    </location>
</feature>
<dbReference type="Proteomes" id="UP000193411">
    <property type="component" value="Unassembled WGS sequence"/>
</dbReference>
<dbReference type="GO" id="GO:0005524">
    <property type="term" value="F:ATP binding"/>
    <property type="evidence" value="ECO:0007669"/>
    <property type="project" value="UniProtKB-UniRule"/>
</dbReference>
<comment type="catalytic activity">
    <reaction evidence="8">
        <text>L-seryl-[protein] + ATP = O-phospho-L-seryl-[protein] + ADP + H(+)</text>
        <dbReference type="Rhea" id="RHEA:17989"/>
        <dbReference type="Rhea" id="RHEA-COMP:9863"/>
        <dbReference type="Rhea" id="RHEA-COMP:11604"/>
        <dbReference type="ChEBI" id="CHEBI:15378"/>
        <dbReference type="ChEBI" id="CHEBI:29999"/>
        <dbReference type="ChEBI" id="CHEBI:30616"/>
        <dbReference type="ChEBI" id="CHEBI:83421"/>
        <dbReference type="ChEBI" id="CHEBI:456216"/>
        <dbReference type="EC" id="2.7.11.1"/>
    </reaction>
</comment>
<feature type="compositionally biased region" description="Low complexity" evidence="11">
    <location>
        <begin position="762"/>
        <end position="774"/>
    </location>
</feature>
<keyword evidence="6 10" id="KW-0067">ATP-binding</keyword>
<feature type="compositionally biased region" description="Polar residues" evidence="11">
    <location>
        <begin position="171"/>
        <end position="182"/>
    </location>
</feature>
<dbReference type="GO" id="GO:0030003">
    <property type="term" value="P:intracellular monoatomic cation homeostasis"/>
    <property type="evidence" value="ECO:0007669"/>
    <property type="project" value="UniProtKB-ARBA"/>
</dbReference>
<evidence type="ECO:0000256" key="5">
    <source>
        <dbReference type="ARBA" id="ARBA00022777"/>
    </source>
</evidence>
<feature type="compositionally biased region" description="Low complexity" evidence="11">
    <location>
        <begin position="239"/>
        <end position="260"/>
    </location>
</feature>
<keyword evidence="4 10" id="KW-0547">Nucleotide-binding</keyword>
<dbReference type="GO" id="GO:0005829">
    <property type="term" value="C:cytosol"/>
    <property type="evidence" value="ECO:0007669"/>
    <property type="project" value="TreeGrafter"/>
</dbReference>
<dbReference type="AlphaFoldDB" id="A0A1Y2H8N3"/>
<evidence type="ECO:0000256" key="9">
    <source>
        <dbReference type="ARBA" id="ARBA00078109"/>
    </source>
</evidence>
<comment type="catalytic activity">
    <reaction evidence="7">
        <text>L-threonyl-[protein] + ATP = O-phospho-L-threonyl-[protein] + ADP + H(+)</text>
        <dbReference type="Rhea" id="RHEA:46608"/>
        <dbReference type="Rhea" id="RHEA-COMP:11060"/>
        <dbReference type="Rhea" id="RHEA-COMP:11605"/>
        <dbReference type="ChEBI" id="CHEBI:15378"/>
        <dbReference type="ChEBI" id="CHEBI:30013"/>
        <dbReference type="ChEBI" id="CHEBI:30616"/>
        <dbReference type="ChEBI" id="CHEBI:61977"/>
        <dbReference type="ChEBI" id="CHEBI:456216"/>
        <dbReference type="EC" id="2.7.11.1"/>
    </reaction>
</comment>
<dbReference type="OrthoDB" id="6513151at2759"/>
<reference evidence="13 14" key="1">
    <citation type="submission" date="2016-07" db="EMBL/GenBank/DDBJ databases">
        <title>Pervasive Adenine N6-methylation of Active Genes in Fungi.</title>
        <authorList>
            <consortium name="DOE Joint Genome Institute"/>
            <person name="Mondo S.J."/>
            <person name="Dannebaum R.O."/>
            <person name="Kuo R.C."/>
            <person name="Labutti K."/>
            <person name="Haridas S."/>
            <person name="Kuo A."/>
            <person name="Salamov A."/>
            <person name="Ahrendt S.R."/>
            <person name="Lipzen A."/>
            <person name="Sullivan W."/>
            <person name="Andreopoulos W.B."/>
            <person name="Clum A."/>
            <person name="Lindquist E."/>
            <person name="Daum C."/>
            <person name="Ramamoorthy G.K."/>
            <person name="Gryganskyi A."/>
            <person name="Culley D."/>
            <person name="Magnuson J.K."/>
            <person name="James T.Y."/>
            <person name="O'Malley M.A."/>
            <person name="Stajich J.E."/>
            <person name="Spatafora J.W."/>
            <person name="Visel A."/>
            <person name="Grigoriev I.V."/>
        </authorList>
    </citation>
    <scope>NUCLEOTIDE SEQUENCE [LARGE SCALE GENOMIC DNA]</scope>
    <source>
        <strain evidence="13 14">PL171</strain>
    </source>
</reference>
<evidence type="ECO:0000256" key="3">
    <source>
        <dbReference type="ARBA" id="ARBA00022679"/>
    </source>
</evidence>
<evidence type="ECO:0000313" key="14">
    <source>
        <dbReference type="Proteomes" id="UP000193411"/>
    </source>
</evidence>
<dbReference type="InterPro" id="IPR011009">
    <property type="entry name" value="Kinase-like_dom_sf"/>
</dbReference>
<evidence type="ECO:0000313" key="13">
    <source>
        <dbReference type="EMBL" id="ORZ30940.1"/>
    </source>
</evidence>
<dbReference type="PROSITE" id="PS00107">
    <property type="entry name" value="PROTEIN_KINASE_ATP"/>
    <property type="match status" value="1"/>
</dbReference>
<feature type="compositionally biased region" description="Pro residues" evidence="11">
    <location>
        <begin position="775"/>
        <end position="787"/>
    </location>
</feature>
<feature type="region of interest" description="Disordered" evidence="11">
    <location>
        <begin position="170"/>
        <end position="292"/>
    </location>
</feature>
<protein>
    <recommendedName>
        <fullName evidence="1">non-specific serine/threonine protein kinase</fullName>
        <ecNumber evidence="1">2.7.11.1</ecNumber>
    </recommendedName>
    <alternativeName>
        <fullName evidence="9">Halotolerance protein 4</fullName>
    </alternativeName>
</protein>
<dbReference type="PROSITE" id="PS00108">
    <property type="entry name" value="PROTEIN_KINASE_ST"/>
    <property type="match status" value="1"/>
</dbReference>
<gene>
    <name evidence="13" type="ORF">BCR44DRAFT_51895</name>
</gene>
<dbReference type="InterPro" id="IPR000719">
    <property type="entry name" value="Prot_kinase_dom"/>
</dbReference>
<evidence type="ECO:0000256" key="8">
    <source>
        <dbReference type="ARBA" id="ARBA00048679"/>
    </source>
</evidence>
<evidence type="ECO:0000256" key="10">
    <source>
        <dbReference type="PROSITE-ProRule" id="PRU10141"/>
    </source>
</evidence>
<evidence type="ECO:0000256" key="2">
    <source>
        <dbReference type="ARBA" id="ARBA00022527"/>
    </source>
</evidence>
<evidence type="ECO:0000256" key="4">
    <source>
        <dbReference type="ARBA" id="ARBA00022741"/>
    </source>
</evidence>
<evidence type="ECO:0000256" key="6">
    <source>
        <dbReference type="ARBA" id="ARBA00022840"/>
    </source>
</evidence>
<feature type="compositionally biased region" description="Pro residues" evidence="11">
    <location>
        <begin position="748"/>
        <end position="761"/>
    </location>
</feature>
<dbReference type="Pfam" id="PF00069">
    <property type="entry name" value="Pkinase"/>
    <property type="match status" value="1"/>
</dbReference>
<name>A0A1Y2H8N3_9FUNG</name>
<evidence type="ECO:0000256" key="1">
    <source>
        <dbReference type="ARBA" id="ARBA00012513"/>
    </source>
</evidence>
<dbReference type="PROSITE" id="PS50011">
    <property type="entry name" value="PROTEIN_KINASE_DOM"/>
    <property type="match status" value="1"/>
</dbReference>
<proteinExistence type="predicted"/>
<keyword evidence="14" id="KW-1185">Reference proteome</keyword>
<feature type="region of interest" description="Disordered" evidence="11">
    <location>
        <begin position="302"/>
        <end position="321"/>
    </location>
</feature>
<comment type="caution">
    <text evidence="13">The sequence shown here is derived from an EMBL/GenBank/DDBJ whole genome shotgun (WGS) entry which is preliminary data.</text>
</comment>
<accession>A0A1Y2H8N3</accession>
<dbReference type="EMBL" id="MCFL01000071">
    <property type="protein sequence ID" value="ORZ30940.1"/>
    <property type="molecule type" value="Genomic_DNA"/>
</dbReference>
<feature type="compositionally biased region" description="Polar residues" evidence="11">
    <location>
        <begin position="802"/>
        <end position="818"/>
    </location>
</feature>
<evidence type="ECO:0000259" key="12">
    <source>
        <dbReference type="PROSITE" id="PS50011"/>
    </source>
</evidence>
<dbReference type="SMART" id="SM00220">
    <property type="entry name" value="S_TKc"/>
    <property type="match status" value="1"/>
</dbReference>
<keyword evidence="3" id="KW-0808">Transferase</keyword>
<keyword evidence="5 13" id="KW-0418">Kinase</keyword>
<feature type="binding site" evidence="10">
    <location>
        <position position="365"/>
    </location>
    <ligand>
        <name>ATP</name>
        <dbReference type="ChEBI" id="CHEBI:30616"/>
    </ligand>
</feature>